<reference evidence="2 3" key="1">
    <citation type="submission" date="2019-04" db="EMBL/GenBank/DDBJ databases">
        <title>Genome sequencing of Clostridium botulinum Groups I-IV and Clostridium butyricum.</title>
        <authorList>
            <person name="Brunt J."/>
            <person name="Van Vliet A.H.M."/>
            <person name="Stringer S.C."/>
            <person name="Carter A.T."/>
            <person name="Peck M.W."/>
        </authorList>
    </citation>
    <scope>NUCLEOTIDE SEQUENCE [LARGE SCALE GENOMIC DNA]</scope>
    <source>
        <strain evidence="2 3">IFR 18/094</strain>
    </source>
</reference>
<dbReference type="EMBL" id="SXDP01000007">
    <property type="protein sequence ID" value="NEZ47370.1"/>
    <property type="molecule type" value="Genomic_DNA"/>
</dbReference>
<evidence type="ECO:0000313" key="2">
    <source>
        <dbReference type="EMBL" id="NEZ47370.1"/>
    </source>
</evidence>
<keyword evidence="1" id="KW-0812">Transmembrane</keyword>
<protein>
    <submittedName>
        <fullName evidence="2">Uncharacterized protein</fullName>
    </submittedName>
</protein>
<keyword evidence="3" id="KW-1185">Reference proteome</keyword>
<proteinExistence type="predicted"/>
<name>A0A6M0RCE8_9CLOT</name>
<feature type="transmembrane region" description="Helical" evidence="1">
    <location>
        <begin position="12"/>
        <end position="31"/>
    </location>
</feature>
<keyword evidence="1" id="KW-1133">Transmembrane helix</keyword>
<dbReference type="AlphaFoldDB" id="A0A6M0RCE8"/>
<keyword evidence="1" id="KW-0472">Membrane</keyword>
<evidence type="ECO:0000313" key="3">
    <source>
        <dbReference type="Proteomes" id="UP000473885"/>
    </source>
</evidence>
<evidence type="ECO:0000256" key="1">
    <source>
        <dbReference type="SAM" id="Phobius"/>
    </source>
</evidence>
<comment type="caution">
    <text evidence="2">The sequence shown here is derived from an EMBL/GenBank/DDBJ whole genome shotgun (WGS) entry which is preliminary data.</text>
</comment>
<accession>A0A6M0RCE8</accession>
<sequence>MNIIMVNKKRLGVTIIIIGLMLILCVFEKNFEGRLRITALIHNNISSFQEYKGLNGRLSYKLPSGWKTEEYNHIGSEIIYNNSFRDDKSGIHGFIQVWNYNGDLKSFLNHSKNISNRQNISYKEYSVNTIKINEKKGYMLQYTITGDYSNADKEDKEYRAYEYFIKDKDKFFRISFFMDDKDFQESITTVFETILQTFKYKK</sequence>
<dbReference type="Proteomes" id="UP000473885">
    <property type="component" value="Unassembled WGS sequence"/>
</dbReference>
<dbReference type="RefSeq" id="WP_163249425.1">
    <property type="nucleotide sequence ID" value="NZ_SXDP01000007.1"/>
</dbReference>
<gene>
    <name evidence="2" type="ORF">FDF74_09210</name>
</gene>
<organism evidence="2 3">
    <name type="scientific">Clostridium niameyense</name>
    <dbReference type="NCBI Taxonomy" id="1622073"/>
    <lineage>
        <taxon>Bacteria</taxon>
        <taxon>Bacillati</taxon>
        <taxon>Bacillota</taxon>
        <taxon>Clostridia</taxon>
        <taxon>Eubacteriales</taxon>
        <taxon>Clostridiaceae</taxon>
        <taxon>Clostridium</taxon>
    </lineage>
</organism>